<feature type="signal peptide" evidence="1">
    <location>
        <begin position="1"/>
        <end position="33"/>
    </location>
</feature>
<comment type="caution">
    <text evidence="3">The sequence shown here is derived from an EMBL/GenBank/DDBJ whole genome shotgun (WGS) entry which is preliminary data.</text>
</comment>
<dbReference type="EMBL" id="CAJSLV010000070">
    <property type="protein sequence ID" value="CAG6396136.1"/>
    <property type="molecule type" value="Genomic_DNA"/>
</dbReference>
<gene>
    <name evidence="3" type="ORF">SCOCK_40056</name>
</gene>
<dbReference type="RefSeq" id="WP_308208322.1">
    <property type="nucleotide sequence ID" value="NZ_CAJSLV010000070.1"/>
</dbReference>
<name>A0A9W4E978_9ACTN</name>
<organism evidence="3 4">
    <name type="scientific">Actinacidiphila cocklensis</name>
    <dbReference type="NCBI Taxonomy" id="887465"/>
    <lineage>
        <taxon>Bacteria</taxon>
        <taxon>Bacillati</taxon>
        <taxon>Actinomycetota</taxon>
        <taxon>Actinomycetes</taxon>
        <taxon>Kitasatosporales</taxon>
        <taxon>Streptomycetaceae</taxon>
        <taxon>Actinacidiphila</taxon>
    </lineage>
</organism>
<dbReference type="SUPFAM" id="SSF74853">
    <property type="entry name" value="Lamin A/C globular tail domain"/>
    <property type="match status" value="1"/>
</dbReference>
<feature type="chain" id="PRO_5040722894" evidence="1">
    <location>
        <begin position="34"/>
        <end position="156"/>
    </location>
</feature>
<dbReference type="Pfam" id="PF00932">
    <property type="entry name" value="LTD"/>
    <property type="match status" value="1"/>
</dbReference>
<protein>
    <submittedName>
        <fullName evidence="3">Lamin Tail Domain</fullName>
    </submittedName>
</protein>
<reference evidence="3" key="1">
    <citation type="submission" date="2021-05" db="EMBL/GenBank/DDBJ databases">
        <authorList>
            <person name="Arsene-Ploetze F."/>
        </authorList>
    </citation>
    <scope>NUCLEOTIDE SEQUENCE</scope>
    <source>
        <strain evidence="3">DSM 42138</strain>
    </source>
</reference>
<sequence length="156" mass="16568">MNQGTLMYYTRTAAVLAASGAAALALAAAPAQAATGSVHLYRIYYNSPGTDTRSGASLDAEYIQIKNTTTRSVSLRGWTVTDASAHKYAFSTYTLGAGKTVTVHTGKGTNTTANRYWGSGNYIWNNDKDTATLRTSTGARASTCSYNSTKASYKMC</sequence>
<dbReference type="AlphaFoldDB" id="A0A9W4E978"/>
<evidence type="ECO:0000259" key="2">
    <source>
        <dbReference type="PROSITE" id="PS51841"/>
    </source>
</evidence>
<keyword evidence="1" id="KW-0732">Signal</keyword>
<dbReference type="PROSITE" id="PS51841">
    <property type="entry name" value="LTD"/>
    <property type="match status" value="1"/>
</dbReference>
<evidence type="ECO:0000256" key="1">
    <source>
        <dbReference type="SAM" id="SignalP"/>
    </source>
</evidence>
<proteinExistence type="predicted"/>
<dbReference type="InterPro" id="IPR001322">
    <property type="entry name" value="Lamin_tail_dom"/>
</dbReference>
<dbReference type="InterPro" id="IPR036415">
    <property type="entry name" value="Lamin_tail_dom_sf"/>
</dbReference>
<feature type="domain" description="LTD" evidence="2">
    <location>
        <begin position="25"/>
        <end position="148"/>
    </location>
</feature>
<accession>A0A9W4E978</accession>
<dbReference type="Proteomes" id="UP001152519">
    <property type="component" value="Unassembled WGS sequence"/>
</dbReference>
<evidence type="ECO:0000313" key="4">
    <source>
        <dbReference type="Proteomes" id="UP001152519"/>
    </source>
</evidence>
<keyword evidence="4" id="KW-1185">Reference proteome</keyword>
<evidence type="ECO:0000313" key="3">
    <source>
        <dbReference type="EMBL" id="CAG6396136.1"/>
    </source>
</evidence>
<dbReference type="Gene3D" id="2.60.40.1260">
    <property type="entry name" value="Lamin Tail domain"/>
    <property type="match status" value="1"/>
</dbReference>